<dbReference type="InterPro" id="IPR012341">
    <property type="entry name" value="6hp_glycosidase-like_sf"/>
</dbReference>
<gene>
    <name evidence="2" type="ORF">MNBD_GAMMA15-2628</name>
</gene>
<dbReference type="PIRSF" id="PIRSF006402">
    <property type="entry name" value="UCP006402_thioredoxin"/>
    <property type="match status" value="1"/>
</dbReference>
<organism evidence="2">
    <name type="scientific">hydrothermal vent metagenome</name>
    <dbReference type="NCBI Taxonomy" id="652676"/>
    <lineage>
        <taxon>unclassified sequences</taxon>
        <taxon>metagenomes</taxon>
        <taxon>ecological metagenomes</taxon>
    </lineage>
</organism>
<dbReference type="PANTHER" id="PTHR42899:SF1">
    <property type="entry name" value="SPERMATOGENESIS-ASSOCIATED PROTEIN 20"/>
    <property type="match status" value="1"/>
</dbReference>
<dbReference type="Pfam" id="PF03190">
    <property type="entry name" value="Thioredox_DsbH"/>
    <property type="match status" value="1"/>
</dbReference>
<protein>
    <submittedName>
        <fullName evidence="2">Uncharacterized protein YyaL</fullName>
    </submittedName>
</protein>
<dbReference type="InterPro" id="IPR008928">
    <property type="entry name" value="6-hairpin_glycosidase_sf"/>
</dbReference>
<dbReference type="InterPro" id="IPR036249">
    <property type="entry name" value="Thioredoxin-like_sf"/>
</dbReference>
<dbReference type="PANTHER" id="PTHR42899">
    <property type="entry name" value="SPERMATOGENESIS-ASSOCIATED PROTEIN 20"/>
    <property type="match status" value="1"/>
</dbReference>
<accession>A0A3B0Y7W1</accession>
<name>A0A3B0Y7W1_9ZZZZ</name>
<proteinExistence type="predicted"/>
<sequence length="678" mass="77183">MTSNTQYSNHLANETSPYLLQHVNNPVDWHPWGPEALEMARREGKPVLLSIGYSACHWCHVMAHESFEDPATAEVMNDLFINIKVDREERPDLDKIYQTAHSLLTQRSGGWPLTMVLDPDTQIPFFGGTYFPPEARHGLPAFTDLCRRVVEVYREKGSELDKQSQSLMDFMHDMHRNEPASPDALSSMPLDVARQQLAGQFDKQHGGFGKAPKFPHPTSLERLLRHWAATDREDKEALDMVLFTLDRMALGGMYDQIGGGFCRYSVDDQWMIPHFEKMLYDNGPLLSLYSEAWAATGNPLYERIVAETADWVQREMQAPEGGYYSSLDADSEGEEGKFYVWGQDELHVLLDDEEYAVAAMHFGFNHEPNFEGRWNPHVYESIESAQTLLPSIRTKLFEAREQRIRPGRDEKILVSWNALMIKGMAQAAQIFGQPDYFESSQRALDFIRTTLWSDGRLFATCKDGRAHLSAYLDDYVFLIDAILERLQYRWNSDELEFALQLAEVVLKHFSDPDGGFYFTADDHEALIQRPKPLGDDALPAGNAVAAKVFGRLGHLLGDTRYTDTTEGTLKAAWQQIQQGPYGHTGLLLALEEYLYPVETLVIRPGEKEQSWRKAIGNDYMPRRMHFVIPDDATRLPGLLAERESKNSGIAYLCQGTQCLTPATTPDQLREQLRMTKDN</sequence>
<dbReference type="EMBL" id="UOFN01000070">
    <property type="protein sequence ID" value="VAW76865.1"/>
    <property type="molecule type" value="Genomic_DNA"/>
</dbReference>
<evidence type="ECO:0000313" key="2">
    <source>
        <dbReference type="EMBL" id="VAW76865.1"/>
    </source>
</evidence>
<dbReference type="CDD" id="cd02955">
    <property type="entry name" value="SSP411"/>
    <property type="match status" value="1"/>
</dbReference>
<dbReference type="Gene3D" id="1.50.10.10">
    <property type="match status" value="1"/>
</dbReference>
<evidence type="ECO:0000259" key="1">
    <source>
        <dbReference type="Pfam" id="PF03190"/>
    </source>
</evidence>
<reference evidence="2" key="1">
    <citation type="submission" date="2018-06" db="EMBL/GenBank/DDBJ databases">
        <authorList>
            <person name="Zhirakovskaya E."/>
        </authorList>
    </citation>
    <scope>NUCLEOTIDE SEQUENCE</scope>
</reference>
<feature type="domain" description="Spermatogenesis-associated protein 20-like TRX" evidence="1">
    <location>
        <begin position="9"/>
        <end position="171"/>
    </location>
</feature>
<dbReference type="InterPro" id="IPR024705">
    <property type="entry name" value="Ssp411"/>
</dbReference>
<dbReference type="SUPFAM" id="SSF52833">
    <property type="entry name" value="Thioredoxin-like"/>
    <property type="match status" value="1"/>
</dbReference>
<dbReference type="SUPFAM" id="SSF48208">
    <property type="entry name" value="Six-hairpin glycosidases"/>
    <property type="match status" value="1"/>
</dbReference>
<dbReference type="InterPro" id="IPR004879">
    <property type="entry name" value="Ssp411-like_TRX"/>
</dbReference>
<dbReference type="AlphaFoldDB" id="A0A3B0Y7W1"/>
<dbReference type="GO" id="GO:0005975">
    <property type="term" value="P:carbohydrate metabolic process"/>
    <property type="evidence" value="ECO:0007669"/>
    <property type="project" value="InterPro"/>
</dbReference>
<dbReference type="Gene3D" id="3.40.30.10">
    <property type="entry name" value="Glutaredoxin"/>
    <property type="match status" value="1"/>
</dbReference>